<accession>A0AAF0DYB3</accession>
<dbReference type="GO" id="GO:0051536">
    <property type="term" value="F:iron-sulfur cluster binding"/>
    <property type="evidence" value="ECO:0007669"/>
    <property type="project" value="UniProtKB-KW"/>
</dbReference>
<organism evidence="14 15">
    <name type="scientific">Malassezia brasiliensis</name>
    <dbReference type="NCBI Taxonomy" id="1821822"/>
    <lineage>
        <taxon>Eukaryota</taxon>
        <taxon>Fungi</taxon>
        <taxon>Dikarya</taxon>
        <taxon>Basidiomycota</taxon>
        <taxon>Ustilaginomycotina</taxon>
        <taxon>Malasseziomycetes</taxon>
        <taxon>Malasseziales</taxon>
        <taxon>Malasseziaceae</taxon>
        <taxon>Malassezia</taxon>
    </lineage>
</organism>
<dbReference type="GO" id="GO:0044571">
    <property type="term" value="P:[2Fe-2S] cluster assembly"/>
    <property type="evidence" value="ECO:0007669"/>
    <property type="project" value="InterPro"/>
</dbReference>
<evidence type="ECO:0000256" key="10">
    <source>
        <dbReference type="ARBA" id="ARBA00050776"/>
    </source>
</evidence>
<evidence type="ECO:0000256" key="2">
    <source>
        <dbReference type="ARBA" id="ARBA00006490"/>
    </source>
</evidence>
<dbReference type="InterPro" id="IPR015422">
    <property type="entry name" value="PyrdxlP-dep_Trfase_small"/>
</dbReference>
<evidence type="ECO:0000256" key="7">
    <source>
        <dbReference type="ARBA" id="ARBA00023004"/>
    </source>
</evidence>
<dbReference type="PANTHER" id="PTHR11601">
    <property type="entry name" value="CYSTEINE DESULFURYLASE FAMILY MEMBER"/>
    <property type="match status" value="1"/>
</dbReference>
<dbReference type="GO" id="GO:1990221">
    <property type="term" value="C:L-cysteine desulfurase complex"/>
    <property type="evidence" value="ECO:0007669"/>
    <property type="project" value="UniProtKB-ARBA"/>
</dbReference>
<dbReference type="PROSITE" id="PS00595">
    <property type="entry name" value="AA_TRANSFER_CLASS_5"/>
    <property type="match status" value="1"/>
</dbReference>
<name>A0AAF0DYB3_9BASI</name>
<dbReference type="Proteomes" id="UP001216638">
    <property type="component" value="Chromosome 3"/>
</dbReference>
<dbReference type="Gene3D" id="3.90.1150.10">
    <property type="entry name" value="Aspartate Aminotransferase, domain 1"/>
    <property type="match status" value="1"/>
</dbReference>
<keyword evidence="15" id="KW-1185">Reference proteome</keyword>
<evidence type="ECO:0000256" key="3">
    <source>
        <dbReference type="ARBA" id="ARBA00012239"/>
    </source>
</evidence>
<comment type="cofactor">
    <cofactor evidence="1 11">
        <name>pyridoxal 5'-phosphate</name>
        <dbReference type="ChEBI" id="CHEBI:597326"/>
    </cofactor>
</comment>
<keyword evidence="4 14" id="KW-0808">Transferase</keyword>
<dbReference type="GO" id="GO:0046872">
    <property type="term" value="F:metal ion binding"/>
    <property type="evidence" value="ECO:0007669"/>
    <property type="project" value="UniProtKB-KW"/>
</dbReference>
<keyword evidence="6" id="KW-0663">Pyridoxal phosphate</keyword>
<dbReference type="SUPFAM" id="SSF53383">
    <property type="entry name" value="PLP-dependent transferases"/>
    <property type="match status" value="1"/>
</dbReference>
<comment type="catalytic activity">
    <reaction evidence="10">
        <text>(sulfur carrier)-H + L-cysteine = (sulfur carrier)-SH + L-alanine</text>
        <dbReference type="Rhea" id="RHEA:43892"/>
        <dbReference type="Rhea" id="RHEA-COMP:14737"/>
        <dbReference type="Rhea" id="RHEA-COMP:14739"/>
        <dbReference type="ChEBI" id="CHEBI:29917"/>
        <dbReference type="ChEBI" id="CHEBI:35235"/>
        <dbReference type="ChEBI" id="CHEBI:57972"/>
        <dbReference type="ChEBI" id="CHEBI:64428"/>
        <dbReference type="EC" id="2.8.1.7"/>
    </reaction>
</comment>
<evidence type="ECO:0000313" key="15">
    <source>
        <dbReference type="Proteomes" id="UP001216638"/>
    </source>
</evidence>
<dbReference type="EMBL" id="CP119953">
    <property type="protein sequence ID" value="WFC96234.1"/>
    <property type="molecule type" value="Genomic_DNA"/>
</dbReference>
<dbReference type="EC" id="2.8.1.7" evidence="3"/>
<dbReference type="FunFam" id="3.90.1150.10:FF:000002">
    <property type="entry name" value="Cysteine desulfurase IscS"/>
    <property type="match status" value="1"/>
</dbReference>
<keyword evidence="8" id="KW-0411">Iron-sulfur</keyword>
<dbReference type="AlphaFoldDB" id="A0AAF0DYB3"/>
<keyword evidence="7" id="KW-0408">Iron</keyword>
<feature type="compositionally biased region" description="Basic and acidic residues" evidence="12">
    <location>
        <begin position="73"/>
        <end position="85"/>
    </location>
</feature>
<comment type="similarity">
    <text evidence="2">Belongs to the class-V pyridoxal-phosphate-dependent aminotransferase family. NifS/IscS subfamily.</text>
</comment>
<dbReference type="FunFam" id="3.40.640.10:FF:000003">
    <property type="entry name" value="Cysteine desulfurase IscS"/>
    <property type="match status" value="1"/>
</dbReference>
<evidence type="ECO:0000259" key="13">
    <source>
        <dbReference type="Pfam" id="PF00266"/>
    </source>
</evidence>
<dbReference type="GO" id="GO:0030170">
    <property type="term" value="F:pyridoxal phosphate binding"/>
    <property type="evidence" value="ECO:0007669"/>
    <property type="project" value="InterPro"/>
</dbReference>
<dbReference type="GO" id="GO:0005739">
    <property type="term" value="C:mitochondrion"/>
    <property type="evidence" value="ECO:0007669"/>
    <property type="project" value="TreeGrafter"/>
</dbReference>
<evidence type="ECO:0000256" key="1">
    <source>
        <dbReference type="ARBA" id="ARBA00001933"/>
    </source>
</evidence>
<dbReference type="InterPro" id="IPR015424">
    <property type="entry name" value="PyrdxlP-dep_Trfase"/>
</dbReference>
<dbReference type="PANTHER" id="PTHR11601:SF34">
    <property type="entry name" value="CYSTEINE DESULFURASE"/>
    <property type="match status" value="1"/>
</dbReference>
<keyword evidence="5" id="KW-0479">Metal-binding</keyword>
<dbReference type="GO" id="GO:0002098">
    <property type="term" value="P:tRNA wobble uridine modification"/>
    <property type="evidence" value="ECO:0007669"/>
    <property type="project" value="UniProtKB-ARBA"/>
</dbReference>
<feature type="domain" description="Aminotransferase class V" evidence="13">
    <location>
        <begin position="89"/>
        <end position="462"/>
    </location>
</feature>
<dbReference type="InterPro" id="IPR015421">
    <property type="entry name" value="PyrdxlP-dep_Trfase_major"/>
</dbReference>
<evidence type="ECO:0000256" key="5">
    <source>
        <dbReference type="ARBA" id="ARBA00022723"/>
    </source>
</evidence>
<evidence type="ECO:0000256" key="12">
    <source>
        <dbReference type="SAM" id="MobiDB-lite"/>
    </source>
</evidence>
<evidence type="ECO:0000256" key="6">
    <source>
        <dbReference type="ARBA" id="ARBA00022898"/>
    </source>
</evidence>
<evidence type="ECO:0000313" key="14">
    <source>
        <dbReference type="EMBL" id="WFC96234.1"/>
    </source>
</evidence>
<dbReference type="NCBIfam" id="NF010611">
    <property type="entry name" value="PRK14012.1"/>
    <property type="match status" value="1"/>
</dbReference>
<feature type="region of interest" description="Disordered" evidence="12">
    <location>
        <begin position="73"/>
        <end position="92"/>
    </location>
</feature>
<dbReference type="InterPro" id="IPR010240">
    <property type="entry name" value="Cys_deSase_IscS"/>
</dbReference>
<dbReference type="Gene3D" id="3.40.640.10">
    <property type="entry name" value="Type I PLP-dependent aspartate aminotransferase-like (Major domain)"/>
    <property type="match status" value="1"/>
</dbReference>
<dbReference type="Pfam" id="PF00266">
    <property type="entry name" value="Aminotran_5"/>
    <property type="match status" value="1"/>
</dbReference>
<dbReference type="InterPro" id="IPR020578">
    <property type="entry name" value="Aminotrans_V_PyrdxlP_BS"/>
</dbReference>
<evidence type="ECO:0000256" key="4">
    <source>
        <dbReference type="ARBA" id="ARBA00022679"/>
    </source>
</evidence>
<proteinExistence type="inferred from homology"/>
<evidence type="ECO:0000256" key="11">
    <source>
        <dbReference type="RuleBase" id="RU004504"/>
    </source>
</evidence>
<dbReference type="HAMAP" id="MF_00331">
    <property type="entry name" value="Cys_desulf_IscS"/>
    <property type="match status" value="1"/>
</dbReference>
<dbReference type="InterPro" id="IPR000192">
    <property type="entry name" value="Aminotrans_V_dom"/>
</dbReference>
<reference evidence="14" key="1">
    <citation type="submission" date="2023-03" db="EMBL/GenBank/DDBJ databases">
        <title>Mating type loci evolution in Malassezia.</title>
        <authorList>
            <person name="Coelho M.A."/>
        </authorList>
    </citation>
    <scope>NUCLEOTIDE SEQUENCE</scope>
    <source>
        <strain evidence="14">CBS 14135</strain>
    </source>
</reference>
<sequence>MLASSLRWGISATRPVYRQALGARAPVIRRGYVAPPSKPAMAKIVNADRTKGRVADDEAKSDMHPVSREEIFSHAMEGQKGERPASRPIYLDAQSTTPTDPRVLDAMLPYYINQFGNPHSRTHAYGWETESAAEQGRKHIADLIHADPKEVIFTSGATESNNMSLKGVARFYKSKKNHIITTQTEHKCVLDSCRALQEEGFEVTYLPVQSNGQVNLDDLKAALRPTTAIVSVMTVNNEIGVIQPIKEIGHLLKTYGADLAKELGRGTPKPFFHTDAAQALGKIPIDVNEAGIDLMSMSSHKLYGPKGIGACFVRRRPRVRLEAIISGGGQERGLRSGTLATPLVVGFGEAARLAKEEMAYDHAHISALAKRLRDNIMSRVEMVLLNGDPEGYPGCTNLTFQYIEGESLLMALKDICLSSGSACTSASLEPSYVLRALGLDDANAHSSLRFGIGRFTTVEEIDFVCDKIVAVVNRLRELSPLWEMVQDGIDLKTIEWSG</sequence>
<evidence type="ECO:0000256" key="9">
    <source>
        <dbReference type="ARBA" id="ARBA00045623"/>
    </source>
</evidence>
<evidence type="ECO:0000256" key="8">
    <source>
        <dbReference type="ARBA" id="ARBA00023014"/>
    </source>
</evidence>
<dbReference type="GO" id="GO:0034227">
    <property type="term" value="P:tRNA thio-modification"/>
    <property type="evidence" value="ECO:0007669"/>
    <property type="project" value="UniProtKB-ARBA"/>
</dbReference>
<dbReference type="GO" id="GO:0031071">
    <property type="term" value="F:cysteine desulfurase activity"/>
    <property type="evidence" value="ECO:0007669"/>
    <property type="project" value="UniProtKB-EC"/>
</dbReference>
<dbReference type="GO" id="GO:0005634">
    <property type="term" value="C:nucleus"/>
    <property type="evidence" value="ECO:0007669"/>
    <property type="project" value="TreeGrafter"/>
</dbReference>
<gene>
    <name evidence="14" type="primary">NFS1</name>
    <name evidence="14" type="ORF">MBRA1_002890</name>
</gene>
<protein>
    <recommendedName>
        <fullName evidence="3">cysteine desulfurase</fullName>
        <ecNumber evidence="3">2.8.1.7</ecNumber>
    </recommendedName>
</protein>
<comment type="function">
    <text evidence="9">Catalyzes the removal of elemental sulfur from cysteine to produce alanine. It supplies the inorganic sulfur for iron-sulfur (Fe-S) clusters. Plays a role in both tRNA-processing and mitochondrial metabolism. Involved in the 2-thio-modification of both 5-carboxymethylaminomethyl-2-thiouridine in mitochondrial tRNAs and 5-methoxycarbonylmethyl-2-thiouridine (mcm5s2U) in cytoplasmic tRNAs.</text>
</comment>